<protein>
    <submittedName>
        <fullName evidence="5">Transcriptional regulator of catabolic arginine decarboxylase</fullName>
    </submittedName>
</protein>
<evidence type="ECO:0000256" key="3">
    <source>
        <dbReference type="ARBA" id="ARBA00023163"/>
    </source>
</evidence>
<reference evidence="5 6" key="1">
    <citation type="journal article" date="2014" name="Genome Announc.">
        <title>Draft Genome Sequences of Two Vibrionaceae Species, Vibrio ponticus C121 and Photobacterium aphoticum C119, Isolated as Coral Reef Microbiota.</title>
        <authorList>
            <person name="Al-saari N."/>
            <person name="Meirelles P.M."/>
            <person name="Mino S."/>
            <person name="Suda W."/>
            <person name="Oshima K."/>
            <person name="Hattori M."/>
            <person name="Ohkuma M."/>
            <person name="Thompson F.L."/>
            <person name="Gomez-Gil B."/>
            <person name="Sawabe T."/>
            <person name="Sawabe T."/>
        </authorList>
    </citation>
    <scope>NUCLEOTIDE SEQUENCE [LARGE SCALE GENOMIC DNA]</scope>
    <source>
        <strain evidence="5 6">JCM 19237</strain>
    </source>
</reference>
<dbReference type="GO" id="GO:0003700">
    <property type="term" value="F:DNA-binding transcription factor activity"/>
    <property type="evidence" value="ECO:0007669"/>
    <property type="project" value="InterPro"/>
</dbReference>
<dbReference type="PANTHER" id="PTHR43280:SF11">
    <property type="entry name" value="RCS-SPECIFIC HTH-TYPE TRANSCRIPTIONAL ACTIVATOR RCLR"/>
    <property type="match status" value="1"/>
</dbReference>
<keyword evidence="1" id="KW-0805">Transcription regulation</keyword>
<name>A0A090QKN1_9GAMM</name>
<evidence type="ECO:0000313" key="5">
    <source>
        <dbReference type="EMBL" id="GAL02374.1"/>
    </source>
</evidence>
<comment type="caution">
    <text evidence="5">The sequence shown here is derived from an EMBL/GenBank/DDBJ whole genome shotgun (WGS) entry which is preliminary data.</text>
</comment>
<dbReference type="STRING" id="754436.JCM19237_5267"/>
<evidence type="ECO:0000256" key="2">
    <source>
        <dbReference type="ARBA" id="ARBA00023125"/>
    </source>
</evidence>
<dbReference type="InterPro" id="IPR018062">
    <property type="entry name" value="HTH_AraC-typ_CS"/>
</dbReference>
<keyword evidence="3" id="KW-0804">Transcription</keyword>
<dbReference type="SMART" id="SM00342">
    <property type="entry name" value="HTH_ARAC"/>
    <property type="match status" value="1"/>
</dbReference>
<evidence type="ECO:0000313" key="6">
    <source>
        <dbReference type="Proteomes" id="UP000029227"/>
    </source>
</evidence>
<evidence type="ECO:0000259" key="4">
    <source>
        <dbReference type="PROSITE" id="PS01124"/>
    </source>
</evidence>
<organism evidence="5 6">
    <name type="scientific">Photobacterium aphoticum</name>
    <dbReference type="NCBI Taxonomy" id="754436"/>
    <lineage>
        <taxon>Bacteria</taxon>
        <taxon>Pseudomonadati</taxon>
        <taxon>Pseudomonadota</taxon>
        <taxon>Gammaproteobacteria</taxon>
        <taxon>Vibrionales</taxon>
        <taxon>Vibrionaceae</taxon>
        <taxon>Photobacterium</taxon>
    </lineage>
</organism>
<dbReference type="Pfam" id="PF12833">
    <property type="entry name" value="HTH_18"/>
    <property type="match status" value="1"/>
</dbReference>
<accession>A0A090QKN1</accession>
<dbReference type="InterPro" id="IPR018060">
    <property type="entry name" value="HTH_AraC"/>
</dbReference>
<dbReference type="PROSITE" id="PS00041">
    <property type="entry name" value="HTH_ARAC_FAMILY_1"/>
    <property type="match status" value="1"/>
</dbReference>
<feature type="domain" description="HTH araC/xylS-type" evidence="4">
    <location>
        <begin position="167"/>
        <end position="264"/>
    </location>
</feature>
<dbReference type="AlphaFoldDB" id="A0A090QKN1"/>
<evidence type="ECO:0000256" key="1">
    <source>
        <dbReference type="ARBA" id="ARBA00023015"/>
    </source>
</evidence>
<dbReference type="PANTHER" id="PTHR43280">
    <property type="entry name" value="ARAC-FAMILY TRANSCRIPTIONAL REGULATOR"/>
    <property type="match status" value="1"/>
</dbReference>
<proteinExistence type="predicted"/>
<dbReference type="GO" id="GO:0043565">
    <property type="term" value="F:sequence-specific DNA binding"/>
    <property type="evidence" value="ECO:0007669"/>
    <property type="project" value="InterPro"/>
</dbReference>
<dbReference type="PROSITE" id="PS01124">
    <property type="entry name" value="HTH_ARAC_FAMILY_2"/>
    <property type="match status" value="1"/>
</dbReference>
<dbReference type="eggNOG" id="COG2207">
    <property type="taxonomic scope" value="Bacteria"/>
</dbReference>
<dbReference type="PRINTS" id="PR00032">
    <property type="entry name" value="HTHARAC"/>
</dbReference>
<dbReference type="SUPFAM" id="SSF46689">
    <property type="entry name" value="Homeodomain-like"/>
    <property type="match status" value="1"/>
</dbReference>
<sequence length="289" mass="33219">MKYDQLISEQHITLKEFYIDESLLVRVQNGRGVVSINGDEIEIGEDVLFIVPNYSYVSCNISATSQPLLIQKVMVDEEVLSELLRSIQYIAKNSAQNQRERIYALNTPESVRQQFQLIQQVLPHLPQQSLESVFLNQSLYFILKAIAEQGIDLYNTLRYNYDEPKERTIARIIMQEPQNKWTMSEVANRLFTTPSTLRRHLSKEGISFSQLVLDVRMGVALNYLTFSNYSVLQVSHRSGFGSSAYFCDVFKRKYGITPMQFRTKSRSENSLLIGQDSEQVPEAFTASES</sequence>
<dbReference type="Proteomes" id="UP000029227">
    <property type="component" value="Unassembled WGS sequence"/>
</dbReference>
<dbReference type="Gene3D" id="1.10.10.60">
    <property type="entry name" value="Homeodomain-like"/>
    <property type="match status" value="1"/>
</dbReference>
<dbReference type="EMBL" id="BBMN01000001">
    <property type="protein sequence ID" value="GAL02374.1"/>
    <property type="molecule type" value="Genomic_DNA"/>
</dbReference>
<gene>
    <name evidence="5" type="ORF">JCM19237_5267</name>
</gene>
<dbReference type="InterPro" id="IPR009057">
    <property type="entry name" value="Homeodomain-like_sf"/>
</dbReference>
<dbReference type="InterPro" id="IPR020449">
    <property type="entry name" value="Tscrpt_reg_AraC-type_HTH"/>
</dbReference>
<keyword evidence="2" id="KW-0238">DNA-binding</keyword>